<dbReference type="GO" id="GO:0009535">
    <property type="term" value="C:chloroplast thylakoid membrane"/>
    <property type="evidence" value="ECO:0007669"/>
    <property type="project" value="UniProtKB-SubCell"/>
</dbReference>
<dbReference type="Proteomes" id="UP001489004">
    <property type="component" value="Unassembled WGS sequence"/>
</dbReference>
<dbReference type="GO" id="GO:0015979">
    <property type="term" value="P:photosynthesis"/>
    <property type="evidence" value="ECO:0007669"/>
    <property type="project" value="UniProtKB-KW"/>
</dbReference>
<dbReference type="GO" id="GO:0009654">
    <property type="term" value="C:photosystem II oxygen evolving complex"/>
    <property type="evidence" value="ECO:0007669"/>
    <property type="project" value="InterPro"/>
</dbReference>
<evidence type="ECO:0000256" key="6">
    <source>
        <dbReference type="ARBA" id="ARBA00022946"/>
    </source>
</evidence>
<comment type="similarity">
    <text evidence="2">Belongs to the psbR family.</text>
</comment>
<gene>
    <name evidence="11" type="ORF">WJX72_008583</name>
</gene>
<evidence type="ECO:0000313" key="12">
    <source>
        <dbReference type="Proteomes" id="UP001489004"/>
    </source>
</evidence>
<evidence type="ECO:0000256" key="1">
    <source>
        <dbReference type="ARBA" id="ARBA00004334"/>
    </source>
</evidence>
<evidence type="ECO:0000256" key="4">
    <source>
        <dbReference type="ARBA" id="ARBA00022531"/>
    </source>
</evidence>
<evidence type="ECO:0000256" key="9">
    <source>
        <dbReference type="ARBA" id="ARBA00023276"/>
    </source>
</evidence>
<name>A0AAW1Q1C2_9CHLO</name>
<keyword evidence="6" id="KW-0809">Transit peptide</keyword>
<keyword evidence="7" id="KW-0793">Thylakoid</keyword>
<dbReference type="PANTHER" id="PTHR34369:SF7">
    <property type="entry name" value="PHOTOSYSTEM II 10 KDA POLYPEPTIDE, CHLOROPLASTIC"/>
    <property type="match status" value="1"/>
</dbReference>
<feature type="transmembrane region" description="Helical" evidence="10">
    <location>
        <begin position="119"/>
        <end position="139"/>
    </location>
</feature>
<comment type="caution">
    <text evidence="11">The sequence shown here is derived from an EMBL/GenBank/DDBJ whole genome shotgun (WGS) entry which is preliminary data.</text>
</comment>
<dbReference type="PANTHER" id="PTHR34369">
    <property type="entry name" value="PHOTOSYSTEM II 10 KDA POLYPEPTIDE, CHLOROPLASTIC"/>
    <property type="match status" value="1"/>
</dbReference>
<dbReference type="InterPro" id="IPR006814">
    <property type="entry name" value="PSII_PsbR"/>
</dbReference>
<keyword evidence="9" id="KW-0604">Photosystem II</keyword>
<dbReference type="AlphaFoldDB" id="A0AAW1Q1C2"/>
<keyword evidence="5" id="KW-0934">Plastid</keyword>
<evidence type="ECO:0008006" key="13">
    <source>
        <dbReference type="Google" id="ProtNLM"/>
    </source>
</evidence>
<evidence type="ECO:0000256" key="7">
    <source>
        <dbReference type="ARBA" id="ARBA00023078"/>
    </source>
</evidence>
<sequence>MASTAVFQKSFTGVKLNQQTPRSRVNVQRGVVASGKKIDIKKIGVSSVQNDVVRANLSGVSRKMKDKNWRDSQGRKGKGYGVYRFSDKYGANVDGYSPIYTPDVWSEGGNQYTLGTKGLLAWAGLVVVLLGVGVTLILTTSQLGQ</sequence>
<reference evidence="11 12" key="1">
    <citation type="journal article" date="2024" name="Nat. Commun.">
        <title>Phylogenomics reveals the evolutionary origins of lichenization in chlorophyte algae.</title>
        <authorList>
            <person name="Puginier C."/>
            <person name="Libourel C."/>
            <person name="Otte J."/>
            <person name="Skaloud P."/>
            <person name="Haon M."/>
            <person name="Grisel S."/>
            <person name="Petersen M."/>
            <person name="Berrin J.G."/>
            <person name="Delaux P.M."/>
            <person name="Dal Grande F."/>
            <person name="Keller J."/>
        </authorList>
    </citation>
    <scope>NUCLEOTIDE SEQUENCE [LARGE SCALE GENOMIC DNA]</scope>
    <source>
        <strain evidence="11 12">SAG 2043</strain>
    </source>
</reference>
<dbReference type="EMBL" id="JALJOR010000006">
    <property type="protein sequence ID" value="KAK9815724.1"/>
    <property type="molecule type" value="Genomic_DNA"/>
</dbReference>
<dbReference type="Pfam" id="PF04725">
    <property type="entry name" value="PsbR"/>
    <property type="match status" value="1"/>
</dbReference>
<organism evidence="11 12">
    <name type="scientific">[Myrmecia] bisecta</name>
    <dbReference type="NCBI Taxonomy" id="41462"/>
    <lineage>
        <taxon>Eukaryota</taxon>
        <taxon>Viridiplantae</taxon>
        <taxon>Chlorophyta</taxon>
        <taxon>core chlorophytes</taxon>
        <taxon>Trebouxiophyceae</taxon>
        <taxon>Trebouxiales</taxon>
        <taxon>Trebouxiaceae</taxon>
        <taxon>Myrmecia</taxon>
    </lineage>
</organism>
<keyword evidence="12" id="KW-1185">Reference proteome</keyword>
<keyword evidence="4" id="KW-0602">Photosynthesis</keyword>
<protein>
    <recommendedName>
        <fullName evidence="13">Photosystem II 10 kDa polypeptide, chloroplastic</fullName>
    </recommendedName>
</protein>
<proteinExistence type="inferred from homology"/>
<keyword evidence="10" id="KW-0812">Transmembrane</keyword>
<accession>A0AAW1Q1C2</accession>
<keyword evidence="10" id="KW-1133">Transmembrane helix</keyword>
<keyword evidence="8 10" id="KW-0472">Membrane</keyword>
<evidence type="ECO:0000256" key="2">
    <source>
        <dbReference type="ARBA" id="ARBA00006659"/>
    </source>
</evidence>
<evidence type="ECO:0000256" key="5">
    <source>
        <dbReference type="ARBA" id="ARBA00022640"/>
    </source>
</evidence>
<keyword evidence="3" id="KW-0150">Chloroplast</keyword>
<comment type="subcellular location">
    <subcellularLocation>
        <location evidence="1">Plastid</location>
        <location evidence="1">Chloroplast thylakoid membrane</location>
    </subcellularLocation>
</comment>
<evidence type="ECO:0000256" key="10">
    <source>
        <dbReference type="SAM" id="Phobius"/>
    </source>
</evidence>
<evidence type="ECO:0000256" key="3">
    <source>
        <dbReference type="ARBA" id="ARBA00022528"/>
    </source>
</evidence>
<evidence type="ECO:0000256" key="8">
    <source>
        <dbReference type="ARBA" id="ARBA00023136"/>
    </source>
</evidence>
<evidence type="ECO:0000313" key="11">
    <source>
        <dbReference type="EMBL" id="KAK9815724.1"/>
    </source>
</evidence>